<evidence type="ECO:0000256" key="3">
    <source>
        <dbReference type="ARBA" id="ARBA00022723"/>
    </source>
</evidence>
<dbReference type="KEGG" id="sch:Sphch_3460"/>
<dbReference type="InterPro" id="IPR039261">
    <property type="entry name" value="FNR_nucleotide-bd"/>
</dbReference>
<dbReference type="InterPro" id="IPR001041">
    <property type="entry name" value="2Fe-2S_ferredoxin-type"/>
</dbReference>
<dbReference type="InterPro" id="IPR001433">
    <property type="entry name" value="OxRdtase_FAD/NAD-bd"/>
</dbReference>
<keyword evidence="4 9" id="KW-0560">Oxidoreductase</keyword>
<dbReference type="GO" id="GO:0018620">
    <property type="term" value="F:phthalate 4,5-dioxygenase activity"/>
    <property type="evidence" value="ECO:0007669"/>
    <property type="project" value="UniProtKB-EC"/>
</dbReference>
<dbReference type="CDD" id="cd06185">
    <property type="entry name" value="PDR_like"/>
    <property type="match status" value="1"/>
</dbReference>
<accession>F6F3N9</accession>
<name>F6F3N9_SPHCR</name>
<dbReference type="EC" id="1.14.12.7" evidence="9"/>
<dbReference type="RefSeq" id="WP_013849281.1">
    <property type="nucleotide sequence ID" value="NC_015594.1"/>
</dbReference>
<dbReference type="EMBL" id="CP002799">
    <property type="protein sequence ID" value="AEG51051.1"/>
    <property type="molecule type" value="Genomic_DNA"/>
</dbReference>
<dbReference type="PROSITE" id="PS00197">
    <property type="entry name" value="2FE2S_FER_1"/>
    <property type="match status" value="1"/>
</dbReference>
<dbReference type="Gene3D" id="3.10.20.30">
    <property type="match status" value="1"/>
</dbReference>
<keyword evidence="1" id="KW-0285">Flavoprotein</keyword>
<organism evidence="9 10">
    <name type="scientific">Sphingobium chlorophenolicum L-1</name>
    <dbReference type="NCBI Taxonomy" id="690566"/>
    <lineage>
        <taxon>Bacteria</taxon>
        <taxon>Pseudomonadati</taxon>
        <taxon>Pseudomonadota</taxon>
        <taxon>Alphaproteobacteria</taxon>
        <taxon>Sphingomonadales</taxon>
        <taxon>Sphingomonadaceae</taxon>
        <taxon>Sphingobium</taxon>
    </lineage>
</organism>
<feature type="domain" description="FAD-binding FR-type" evidence="8">
    <location>
        <begin position="5"/>
        <end position="107"/>
    </location>
</feature>
<dbReference type="InterPro" id="IPR050415">
    <property type="entry name" value="MRET"/>
</dbReference>
<feature type="domain" description="2Fe-2S ferredoxin-type" evidence="7">
    <location>
        <begin position="238"/>
        <end position="324"/>
    </location>
</feature>
<dbReference type="InterPro" id="IPR006058">
    <property type="entry name" value="2Fe2S_fd_BS"/>
</dbReference>
<dbReference type="GO" id="GO:0051537">
    <property type="term" value="F:2 iron, 2 sulfur cluster binding"/>
    <property type="evidence" value="ECO:0007669"/>
    <property type="project" value="UniProtKB-KW"/>
</dbReference>
<dbReference type="GO" id="GO:0046872">
    <property type="term" value="F:metal ion binding"/>
    <property type="evidence" value="ECO:0007669"/>
    <property type="project" value="UniProtKB-KW"/>
</dbReference>
<dbReference type="PANTHER" id="PTHR47354:SF1">
    <property type="entry name" value="CARNITINE MONOOXYGENASE REDUCTASE SUBUNIT"/>
    <property type="match status" value="1"/>
</dbReference>
<proteinExistence type="predicted"/>
<dbReference type="SUPFAM" id="SSF54292">
    <property type="entry name" value="2Fe-2S ferredoxin-like"/>
    <property type="match status" value="1"/>
</dbReference>
<keyword evidence="10" id="KW-1185">Reference proteome</keyword>
<reference evidence="9 10" key="1">
    <citation type="submission" date="2011-05" db="EMBL/GenBank/DDBJ databases">
        <title>Complete sequence of chromosome 2 of Sphingobium chlorophenolicum L-1.</title>
        <authorList>
            <consortium name="US DOE Joint Genome Institute"/>
            <person name="Lucas S."/>
            <person name="Han J."/>
            <person name="Lapidus A."/>
            <person name="Cheng J.-F."/>
            <person name="Goodwin L."/>
            <person name="Pitluck S."/>
            <person name="Peters L."/>
            <person name="Daligault H."/>
            <person name="Han C."/>
            <person name="Tapia R."/>
            <person name="Land M."/>
            <person name="Hauser L."/>
            <person name="Kyrpides N."/>
            <person name="Ivanova N."/>
            <person name="Pagani I."/>
            <person name="Turner P."/>
            <person name="Copley S."/>
            <person name="Woyke T."/>
        </authorList>
    </citation>
    <scope>NUCLEOTIDE SEQUENCE [LARGE SCALE GENOMIC DNA]</scope>
    <source>
        <strain evidence="9 10">L-1</strain>
    </source>
</reference>
<evidence type="ECO:0000256" key="2">
    <source>
        <dbReference type="ARBA" id="ARBA00022714"/>
    </source>
</evidence>
<keyword evidence="6" id="KW-0411">Iron-sulfur</keyword>
<evidence type="ECO:0000256" key="1">
    <source>
        <dbReference type="ARBA" id="ARBA00022630"/>
    </source>
</evidence>
<dbReference type="Gene3D" id="3.40.50.80">
    <property type="entry name" value="Nucleotide-binding domain of ferredoxin-NADP reductase (FNR) module"/>
    <property type="match status" value="1"/>
</dbReference>
<dbReference type="PRINTS" id="PR00409">
    <property type="entry name" value="PHDIOXRDTASE"/>
</dbReference>
<dbReference type="Gene3D" id="2.40.30.10">
    <property type="entry name" value="Translation factors"/>
    <property type="match status" value="1"/>
</dbReference>
<dbReference type="PROSITE" id="PS51384">
    <property type="entry name" value="FAD_FR"/>
    <property type="match status" value="1"/>
</dbReference>
<evidence type="ECO:0000259" key="8">
    <source>
        <dbReference type="PROSITE" id="PS51384"/>
    </source>
</evidence>
<dbReference type="Pfam" id="PF00175">
    <property type="entry name" value="NAD_binding_1"/>
    <property type="match status" value="1"/>
</dbReference>
<evidence type="ECO:0000313" key="9">
    <source>
        <dbReference type="EMBL" id="AEG51051.1"/>
    </source>
</evidence>
<evidence type="ECO:0000256" key="6">
    <source>
        <dbReference type="ARBA" id="ARBA00023014"/>
    </source>
</evidence>
<evidence type="ECO:0000313" key="10">
    <source>
        <dbReference type="Proteomes" id="UP000007150"/>
    </source>
</evidence>
<evidence type="ECO:0000256" key="5">
    <source>
        <dbReference type="ARBA" id="ARBA00023004"/>
    </source>
</evidence>
<sequence>MTNPVSTIDMTVTQITRVAKDINSYELRPEPGVILPEFTAGAHIGVSLPNGIQRSYSLVNPQGERDRYVITVNLDRNSRGGSRYLHEQLRVGQRLSIVPPANNFALVETAPHSVLFAGGIGITPIWSMIQRLRELGSTWELHYACRGKDFVAYRQELEQAAAEAGARFHLHLDEEADGKFLDLAGPVAQAGQDSIFYCCGPEAMLQAYKAATADLPSERVRFEHFGAALTGEPADDVFTVVLARRSGQEFTVEPGMTILETLLQNGISRNYSCTQGVCGTCETKVLEGEPDHRDWVLSDEKKASNSTMLICCSLSKSPRLVLDI</sequence>
<evidence type="ECO:0000256" key="4">
    <source>
        <dbReference type="ARBA" id="ARBA00023002"/>
    </source>
</evidence>
<evidence type="ECO:0000259" key="7">
    <source>
        <dbReference type="PROSITE" id="PS51085"/>
    </source>
</evidence>
<dbReference type="InterPro" id="IPR017927">
    <property type="entry name" value="FAD-bd_FR_type"/>
</dbReference>
<dbReference type="AlphaFoldDB" id="F6F3N9"/>
<protein>
    <submittedName>
        <fullName evidence="9">Phthalate 4,5-dioxygenase</fullName>
        <ecNumber evidence="9">1.14.12.7</ecNumber>
    </submittedName>
</protein>
<dbReference type="SMR" id="F6F3N9"/>
<keyword evidence="2" id="KW-0001">2Fe-2S</keyword>
<dbReference type="HOGENOM" id="CLU_003827_17_0_5"/>
<keyword evidence="9" id="KW-0223">Dioxygenase</keyword>
<dbReference type="InterPro" id="IPR012675">
    <property type="entry name" value="Beta-grasp_dom_sf"/>
</dbReference>
<dbReference type="Proteomes" id="UP000007150">
    <property type="component" value="Chromosome 2"/>
</dbReference>
<dbReference type="InterPro" id="IPR036010">
    <property type="entry name" value="2Fe-2S_ferredoxin-like_sf"/>
</dbReference>
<dbReference type="Pfam" id="PF00111">
    <property type="entry name" value="Fer2"/>
    <property type="match status" value="1"/>
</dbReference>
<dbReference type="SUPFAM" id="SSF52343">
    <property type="entry name" value="Ferredoxin reductase-like, C-terminal NADP-linked domain"/>
    <property type="match status" value="1"/>
</dbReference>
<dbReference type="STRING" id="690566.Sphch_3460"/>
<dbReference type="InterPro" id="IPR017938">
    <property type="entry name" value="Riboflavin_synthase-like_b-brl"/>
</dbReference>
<dbReference type="SUPFAM" id="SSF63380">
    <property type="entry name" value="Riboflavin synthase domain-like"/>
    <property type="match status" value="1"/>
</dbReference>
<dbReference type="CDD" id="cd00207">
    <property type="entry name" value="fer2"/>
    <property type="match status" value="1"/>
</dbReference>
<gene>
    <name evidence="9" type="ORF">Sphch_3460</name>
</gene>
<dbReference type="PANTHER" id="PTHR47354">
    <property type="entry name" value="NADH OXIDOREDUCTASE HCR"/>
    <property type="match status" value="1"/>
</dbReference>
<keyword evidence="3" id="KW-0479">Metal-binding</keyword>
<dbReference type="PROSITE" id="PS51085">
    <property type="entry name" value="2FE2S_FER_2"/>
    <property type="match status" value="1"/>
</dbReference>
<keyword evidence="5" id="KW-0408">Iron</keyword>